<sequence length="266" mass="29923">MRNFKIVLQYEGTRYKGWQKQGGTNAGRREDAESSDSSFLETNAKEYTIQGKLERLLSRIAGEPVEIHGSGRTDAGVHAYGQVASFHMDTKLTAEALMEKINSYLPEDIAVISIEEVPDRFHARLGAKGKTYRYRVLNSSVPHIFERRYVWQVPEKLDVQAMCKAASYLEGTHDFKAFTSTKKGKKSTVRTIEAIEIVRCGDEIHFTFRGNGFLFHMVRILMGTLIETGKKNRRPEEMPAILESGLRENAGPLAPACGLALMEVSY</sequence>
<dbReference type="GO" id="GO:0003723">
    <property type="term" value="F:RNA binding"/>
    <property type="evidence" value="ECO:0007669"/>
    <property type="project" value="InterPro"/>
</dbReference>
<evidence type="ECO:0000256" key="7">
    <source>
        <dbReference type="RuleBase" id="RU003792"/>
    </source>
</evidence>
<proteinExistence type="inferred from homology"/>
<comment type="catalytic activity">
    <reaction evidence="4 7">
        <text>uridine(38/39/40) in tRNA = pseudouridine(38/39/40) in tRNA</text>
        <dbReference type="Rhea" id="RHEA:22376"/>
        <dbReference type="Rhea" id="RHEA-COMP:10085"/>
        <dbReference type="Rhea" id="RHEA-COMP:10087"/>
        <dbReference type="ChEBI" id="CHEBI:65314"/>
        <dbReference type="ChEBI" id="CHEBI:65315"/>
        <dbReference type="EC" id="5.4.99.12"/>
    </reaction>
</comment>
<dbReference type="NCBIfam" id="TIGR00071">
    <property type="entry name" value="hisT_truA"/>
    <property type="match status" value="1"/>
</dbReference>
<dbReference type="CDD" id="cd02570">
    <property type="entry name" value="PseudoU_synth_EcTruA"/>
    <property type="match status" value="1"/>
</dbReference>
<dbReference type="InterPro" id="IPR020097">
    <property type="entry name" value="PsdUridine_synth_TruA_a/b_dom"/>
</dbReference>
<evidence type="ECO:0000313" key="10">
    <source>
        <dbReference type="EMBL" id="RGE63404.1"/>
    </source>
</evidence>
<dbReference type="PANTHER" id="PTHR11142">
    <property type="entry name" value="PSEUDOURIDYLATE SYNTHASE"/>
    <property type="match status" value="1"/>
</dbReference>
<evidence type="ECO:0000313" key="12">
    <source>
        <dbReference type="Proteomes" id="UP000260812"/>
    </source>
</evidence>
<keyword evidence="3 4" id="KW-0413">Isomerase</keyword>
<evidence type="ECO:0000256" key="2">
    <source>
        <dbReference type="ARBA" id="ARBA00022694"/>
    </source>
</evidence>
<dbReference type="EC" id="5.4.99.12" evidence="4"/>
<organism evidence="10 12">
    <name type="scientific">Eisenbergiella massiliensis</name>
    <dbReference type="NCBI Taxonomy" id="1720294"/>
    <lineage>
        <taxon>Bacteria</taxon>
        <taxon>Bacillati</taxon>
        <taxon>Bacillota</taxon>
        <taxon>Clostridia</taxon>
        <taxon>Lachnospirales</taxon>
        <taxon>Lachnospiraceae</taxon>
        <taxon>Eisenbergiella</taxon>
    </lineage>
</organism>
<dbReference type="PIRSF" id="PIRSF001430">
    <property type="entry name" value="tRNA_psdUrid_synth"/>
    <property type="match status" value="1"/>
</dbReference>
<dbReference type="InterPro" id="IPR020103">
    <property type="entry name" value="PsdUridine_synth_cat_dom_sf"/>
</dbReference>
<dbReference type="RefSeq" id="WP_102287921.1">
    <property type="nucleotide sequence ID" value="NZ_CALBAU010000203.1"/>
</dbReference>
<keyword evidence="12" id="KW-1185">Reference proteome</keyword>
<comment type="function">
    <text evidence="4">Formation of pseudouridine at positions 38, 39 and 40 in the anticodon stem and loop of transfer RNAs.</text>
</comment>
<dbReference type="EMBL" id="QVLU01000018">
    <property type="protein sequence ID" value="RGE69146.1"/>
    <property type="molecule type" value="Genomic_DNA"/>
</dbReference>
<comment type="caution">
    <text evidence="10">The sequence shown here is derived from an EMBL/GenBank/DDBJ whole genome shotgun (WGS) entry which is preliminary data.</text>
</comment>
<evidence type="ECO:0000256" key="8">
    <source>
        <dbReference type="SAM" id="MobiDB-lite"/>
    </source>
</evidence>
<evidence type="ECO:0000256" key="5">
    <source>
        <dbReference type="PIRSR" id="PIRSR001430-1"/>
    </source>
</evidence>
<dbReference type="EMBL" id="QVLV01000003">
    <property type="protein sequence ID" value="RGE63404.1"/>
    <property type="molecule type" value="Genomic_DNA"/>
</dbReference>
<dbReference type="OrthoDB" id="9811823at2"/>
<dbReference type="AlphaFoldDB" id="A0A3E3I8L2"/>
<comment type="caution">
    <text evidence="4">Lacks conserved residue(s) required for the propagation of feature annotation.</text>
</comment>
<dbReference type="InterPro" id="IPR001406">
    <property type="entry name" value="PsdUridine_synth_TruA"/>
</dbReference>
<feature type="domain" description="Pseudouridine synthase I TruA alpha/beta" evidence="9">
    <location>
        <begin position="165"/>
        <end position="266"/>
    </location>
</feature>
<comment type="subunit">
    <text evidence="4">Homodimer.</text>
</comment>
<dbReference type="SUPFAM" id="SSF55120">
    <property type="entry name" value="Pseudouridine synthase"/>
    <property type="match status" value="1"/>
</dbReference>
<name>A0A3E3I8L2_9FIRM</name>
<feature type="domain" description="Pseudouridine synthase I TruA alpha/beta" evidence="9">
    <location>
        <begin position="9"/>
        <end position="124"/>
    </location>
</feature>
<dbReference type="Pfam" id="PF01416">
    <property type="entry name" value="PseudoU_synth_1"/>
    <property type="match status" value="2"/>
</dbReference>
<dbReference type="GO" id="GO:0160147">
    <property type="term" value="F:tRNA pseudouridine(38-40) synthase activity"/>
    <property type="evidence" value="ECO:0007669"/>
    <property type="project" value="UniProtKB-EC"/>
</dbReference>
<evidence type="ECO:0000313" key="11">
    <source>
        <dbReference type="EMBL" id="RGE69146.1"/>
    </source>
</evidence>
<evidence type="ECO:0000256" key="6">
    <source>
        <dbReference type="PIRSR" id="PIRSR001430-2"/>
    </source>
</evidence>
<keyword evidence="2 4" id="KW-0819">tRNA processing</keyword>
<dbReference type="InterPro" id="IPR020095">
    <property type="entry name" value="PsdUridine_synth_TruA_C"/>
</dbReference>
<evidence type="ECO:0000313" key="13">
    <source>
        <dbReference type="Proteomes" id="UP000261166"/>
    </source>
</evidence>
<dbReference type="Gene3D" id="3.30.70.580">
    <property type="entry name" value="Pseudouridine synthase I, catalytic domain, N-terminal subdomain"/>
    <property type="match status" value="1"/>
</dbReference>
<evidence type="ECO:0000259" key="9">
    <source>
        <dbReference type="Pfam" id="PF01416"/>
    </source>
</evidence>
<dbReference type="HAMAP" id="MF_00171">
    <property type="entry name" value="TruA"/>
    <property type="match status" value="1"/>
</dbReference>
<accession>A0A3E3I8L2</accession>
<protein>
    <recommendedName>
        <fullName evidence="4">tRNA pseudouridine synthase A</fullName>
        <ecNumber evidence="4">5.4.99.12</ecNumber>
    </recommendedName>
    <alternativeName>
        <fullName evidence="4">tRNA pseudouridine(38-40) synthase</fullName>
    </alternativeName>
    <alternativeName>
        <fullName evidence="4">tRNA pseudouridylate synthase I</fullName>
    </alternativeName>
    <alternativeName>
        <fullName evidence="4">tRNA-uridine isomerase I</fullName>
    </alternativeName>
</protein>
<feature type="region of interest" description="Disordered" evidence="8">
    <location>
        <begin position="19"/>
        <end position="39"/>
    </location>
</feature>
<dbReference type="Proteomes" id="UP000261166">
    <property type="component" value="Unassembled WGS sequence"/>
</dbReference>
<dbReference type="InterPro" id="IPR020094">
    <property type="entry name" value="TruA/RsuA/RluB/E/F_N"/>
</dbReference>
<evidence type="ECO:0000256" key="1">
    <source>
        <dbReference type="ARBA" id="ARBA00009375"/>
    </source>
</evidence>
<comment type="similarity">
    <text evidence="1 4 7">Belongs to the tRNA pseudouridine synthase TruA family.</text>
</comment>
<dbReference type="GO" id="GO:0031119">
    <property type="term" value="P:tRNA pseudouridine synthesis"/>
    <property type="evidence" value="ECO:0007669"/>
    <property type="project" value="UniProtKB-UniRule"/>
</dbReference>
<dbReference type="PANTHER" id="PTHR11142:SF0">
    <property type="entry name" value="TRNA PSEUDOURIDINE SYNTHASE-LIKE 1"/>
    <property type="match status" value="1"/>
</dbReference>
<evidence type="ECO:0000256" key="3">
    <source>
        <dbReference type="ARBA" id="ARBA00023235"/>
    </source>
</evidence>
<feature type="active site" description="Nucleophile" evidence="4 5">
    <location>
        <position position="74"/>
    </location>
</feature>
<gene>
    <name evidence="4 10" type="primary">truA</name>
    <name evidence="11" type="ORF">DWY69_18870</name>
    <name evidence="10" type="ORF">DXC51_05430</name>
</gene>
<feature type="binding site" evidence="4 6">
    <location>
        <position position="132"/>
    </location>
    <ligand>
        <name>substrate</name>
    </ligand>
</feature>
<evidence type="ECO:0000256" key="4">
    <source>
        <dbReference type="HAMAP-Rule" id="MF_00171"/>
    </source>
</evidence>
<dbReference type="Gene3D" id="3.30.70.660">
    <property type="entry name" value="Pseudouridine synthase I, catalytic domain, C-terminal subdomain"/>
    <property type="match status" value="1"/>
</dbReference>
<dbReference type="GeneID" id="97986337"/>
<reference evidence="10 13" key="1">
    <citation type="submission" date="2018-08" db="EMBL/GenBank/DDBJ databases">
        <title>A genome reference for cultivated species of the human gut microbiota.</title>
        <authorList>
            <person name="Zou Y."/>
            <person name="Xue W."/>
            <person name="Luo G."/>
        </authorList>
    </citation>
    <scope>NUCLEOTIDE SEQUENCE [LARGE SCALE GENOMIC DNA]</scope>
    <source>
        <strain evidence="11 13">AF26-4BH</strain>
        <strain evidence="10">TF05-5AC</strain>
    </source>
</reference>
<dbReference type="Proteomes" id="UP000260812">
    <property type="component" value="Unassembled WGS sequence"/>
</dbReference>